<dbReference type="EMBL" id="JAAGRN010000011">
    <property type="protein sequence ID" value="NDY84342.1"/>
    <property type="molecule type" value="Genomic_DNA"/>
</dbReference>
<evidence type="ECO:0000259" key="1">
    <source>
        <dbReference type="Pfam" id="PF13501"/>
    </source>
</evidence>
<gene>
    <name evidence="2" type="ORF">G3I67_14000</name>
</gene>
<dbReference type="NCBIfam" id="TIGR04487">
    <property type="entry name" value="SoxY_para_1"/>
    <property type="match status" value="1"/>
</dbReference>
<dbReference type="AlphaFoldDB" id="A0A6B2R291"/>
<sequence length="148" mass="16146">MNKINRRKMLAFAGIIGLSPWMKLSATEAEAAQAIKKIVGASKIRSGRVTLDIPPLVENGNLVEMRVSIASPMTPSDHVRAIHIIAEGNPLPNIVSFYLNSRSGRAVVTTRIRLADSQRVWAIAQMSDGEFWQGYAETLVTLAACTEV</sequence>
<dbReference type="PROSITE" id="PS51318">
    <property type="entry name" value="TAT"/>
    <property type="match status" value="1"/>
</dbReference>
<comment type="caution">
    <text evidence="2">The sequence shown here is derived from an EMBL/GenBank/DDBJ whole genome shotgun (WGS) entry which is preliminary data.</text>
</comment>
<name>A0A6B2R291_9BURK</name>
<accession>A0A6B2R291</accession>
<dbReference type="RefSeq" id="WP_163656159.1">
    <property type="nucleotide sequence ID" value="NZ_JAAGRN010000011.1"/>
</dbReference>
<organism evidence="2">
    <name type="scientific">Sheuella amnicola</name>
    <dbReference type="NCBI Taxonomy" id="2707330"/>
    <lineage>
        <taxon>Bacteria</taxon>
        <taxon>Pseudomonadati</taxon>
        <taxon>Pseudomonadota</taxon>
        <taxon>Betaproteobacteria</taxon>
        <taxon>Burkholderiales</taxon>
        <taxon>Alcaligenaceae</taxon>
        <taxon>Sheuella</taxon>
    </lineage>
</organism>
<dbReference type="InterPro" id="IPR032711">
    <property type="entry name" value="SoxY"/>
</dbReference>
<feature type="domain" description="Ig-like SoxY" evidence="1">
    <location>
        <begin position="36"/>
        <end position="145"/>
    </location>
</feature>
<reference evidence="2" key="1">
    <citation type="submission" date="2020-02" db="EMBL/GenBank/DDBJ databases">
        <authorList>
            <person name="Chen W.-M."/>
        </authorList>
    </citation>
    <scope>NUCLEOTIDE SEQUENCE</scope>
    <source>
        <strain evidence="2">NBD-18</strain>
    </source>
</reference>
<dbReference type="Gene3D" id="2.60.40.2470">
    <property type="entry name" value="SoxY domain"/>
    <property type="match status" value="1"/>
</dbReference>
<protein>
    <submittedName>
        <fullName evidence="2">SoxY-related AACIE arm protein</fullName>
    </submittedName>
</protein>
<dbReference type="InterPro" id="IPR038162">
    <property type="entry name" value="SoxY_sf"/>
</dbReference>
<dbReference type="Pfam" id="PF13501">
    <property type="entry name" value="SoxY"/>
    <property type="match status" value="1"/>
</dbReference>
<proteinExistence type="predicted"/>
<evidence type="ECO:0000313" key="2">
    <source>
        <dbReference type="EMBL" id="NDY84342.1"/>
    </source>
</evidence>
<dbReference type="InterPro" id="IPR006311">
    <property type="entry name" value="TAT_signal"/>
</dbReference>
<dbReference type="PIRSF" id="PIRSF010312">
    <property type="entry name" value="Sulphur_oxidation_SoxY"/>
    <property type="match status" value="1"/>
</dbReference>
<dbReference type="InterPro" id="IPR016568">
    <property type="entry name" value="Sulphur_oxidation_SoxY"/>
</dbReference>
<dbReference type="InterPro" id="IPR030997">
    <property type="entry name" value="SoxY_para_1"/>
</dbReference>